<dbReference type="EMBL" id="BMLN01000001">
    <property type="protein sequence ID" value="GGN92259.1"/>
    <property type="molecule type" value="Genomic_DNA"/>
</dbReference>
<dbReference type="Proteomes" id="UP000606653">
    <property type="component" value="Unassembled WGS sequence"/>
</dbReference>
<name>A0ABQ2KTT2_9BACL</name>
<protein>
    <submittedName>
        <fullName evidence="1">Uncharacterized protein</fullName>
    </submittedName>
</protein>
<accession>A0ABQ2KTT2</accession>
<comment type="caution">
    <text evidence="1">The sequence shown here is derived from an EMBL/GenBank/DDBJ whole genome shotgun (WGS) entry which is preliminary data.</text>
</comment>
<evidence type="ECO:0000313" key="1">
    <source>
        <dbReference type="EMBL" id="GGN92259.1"/>
    </source>
</evidence>
<reference evidence="2" key="1">
    <citation type="journal article" date="2019" name="Int. J. Syst. Evol. Microbiol.">
        <title>The Global Catalogue of Microorganisms (GCM) 10K type strain sequencing project: providing services to taxonomists for standard genome sequencing and annotation.</title>
        <authorList>
            <consortium name="The Broad Institute Genomics Platform"/>
            <consortium name="The Broad Institute Genome Sequencing Center for Infectious Disease"/>
            <person name="Wu L."/>
            <person name="Ma J."/>
        </authorList>
    </citation>
    <scope>NUCLEOTIDE SEQUENCE [LARGE SCALE GENOMIC DNA]</scope>
    <source>
        <strain evidence="2">CGMCC 1.6964</strain>
    </source>
</reference>
<gene>
    <name evidence="1" type="ORF">GCM10010969_04580</name>
</gene>
<proteinExistence type="predicted"/>
<evidence type="ECO:0000313" key="2">
    <source>
        <dbReference type="Proteomes" id="UP000606653"/>
    </source>
</evidence>
<keyword evidence="2" id="KW-1185">Reference proteome</keyword>
<organism evidence="1 2">
    <name type="scientific">Saccharibacillus kuerlensis</name>
    <dbReference type="NCBI Taxonomy" id="459527"/>
    <lineage>
        <taxon>Bacteria</taxon>
        <taxon>Bacillati</taxon>
        <taxon>Bacillota</taxon>
        <taxon>Bacilli</taxon>
        <taxon>Bacillales</taxon>
        <taxon>Paenibacillaceae</taxon>
        <taxon>Saccharibacillus</taxon>
    </lineage>
</organism>
<sequence length="66" mass="7448">MGAEFYEGTCVTPNRSKRLGLETETSFIPAPLLSVYRFLYTEFKSEGTFRTAESAGSGPHRRRNTQ</sequence>